<name>A0A3S4CJF2_9RHOB</name>
<dbReference type="OrthoDB" id="7593314at2"/>
<dbReference type="EMBL" id="UZWE01000029">
    <property type="protein sequence ID" value="VDS08563.1"/>
    <property type="molecule type" value="Genomic_DNA"/>
</dbReference>
<proteinExistence type="predicted"/>
<dbReference type="InterPro" id="IPR010095">
    <property type="entry name" value="Cas12f1-like_TNB"/>
</dbReference>
<accession>A0A3S4CJF2</accession>
<feature type="domain" description="Cas12f1-like TNB" evidence="3">
    <location>
        <begin position="422"/>
        <end position="485"/>
    </location>
</feature>
<evidence type="ECO:0000313" key="5">
    <source>
        <dbReference type="Proteomes" id="UP000270743"/>
    </source>
</evidence>
<dbReference type="GO" id="GO:0003677">
    <property type="term" value="F:DNA binding"/>
    <property type="evidence" value="ECO:0007669"/>
    <property type="project" value="UniProtKB-KW"/>
</dbReference>
<keyword evidence="5" id="KW-1185">Reference proteome</keyword>
<dbReference type="Proteomes" id="UP000270743">
    <property type="component" value="Unassembled WGS sequence"/>
</dbReference>
<gene>
    <name evidence="4" type="ORF">PARHAE_01747</name>
</gene>
<evidence type="ECO:0000256" key="2">
    <source>
        <dbReference type="SAM" id="MobiDB-lite"/>
    </source>
</evidence>
<keyword evidence="1 4" id="KW-0238">DNA-binding</keyword>
<evidence type="ECO:0000256" key="1">
    <source>
        <dbReference type="ARBA" id="ARBA00023125"/>
    </source>
</evidence>
<organism evidence="4 5">
    <name type="scientific">Paracoccus haematequi</name>
    <dbReference type="NCBI Taxonomy" id="2491866"/>
    <lineage>
        <taxon>Bacteria</taxon>
        <taxon>Pseudomonadati</taxon>
        <taxon>Pseudomonadota</taxon>
        <taxon>Alphaproteobacteria</taxon>
        <taxon>Rhodobacterales</taxon>
        <taxon>Paracoccaceae</taxon>
        <taxon>Paracoccus</taxon>
    </lineage>
</organism>
<evidence type="ECO:0000313" key="4">
    <source>
        <dbReference type="EMBL" id="VDS08563.1"/>
    </source>
</evidence>
<feature type="region of interest" description="Disordered" evidence="2">
    <location>
        <begin position="560"/>
        <end position="602"/>
    </location>
</feature>
<evidence type="ECO:0000259" key="3">
    <source>
        <dbReference type="Pfam" id="PF07282"/>
    </source>
</evidence>
<dbReference type="AlphaFoldDB" id="A0A3S4CJF2"/>
<protein>
    <submittedName>
        <fullName evidence="4">Transposase DNA-binding domain protein</fullName>
    </submittedName>
</protein>
<dbReference type="RefSeq" id="WP_126154239.1">
    <property type="nucleotide sequence ID" value="NZ_UZWE01000029.1"/>
</dbReference>
<reference evidence="4 5" key="1">
    <citation type="submission" date="2018-12" db="EMBL/GenBank/DDBJ databases">
        <authorList>
            <person name="Criscuolo A."/>
        </authorList>
    </citation>
    <scope>NUCLEOTIDE SEQUENCE [LARGE SCALE GENOMIC DNA]</scope>
    <source>
        <strain evidence="4">ACIP1116241</strain>
    </source>
</reference>
<sequence length="602" mass="67036">MKRCDHLPLLDANPGKIRALLAIMKAFRDCAPAVAVQQWRLFFETGRFNKYTPAAADKAAPALMAAKAVLGAQRLQMLRFQVVGQLDGFMGNRANEFKDTVLGSSLDETTRHQLLTINCAGAWFSREPVSMMSGPLQGQVIPDEIRKLARTIMRAVLARHRRPRFSRMNPNIDARQASVETAQSARHGDLWISVATLAPLDGPTARWLSVQDEARATRQGREPEAFRAGSHRMIHLPVRSHGRFESRGGDLAKTVQLIERPASPRAVKLGRWTHRLADGRPGELVIGLVSDMKAAFRESRKAYAPRCEEICVDFGLRTMLATDRGDLLGRDWMDRLMWHDARISGLAARLQAQGIRPNRSPRYRAMVESLRGFIETSVGRALNRLVEIRAPAHLVLERLDFRGADLSRRMNRLLANCGRSVLRAKLKDLKERFGITSVEVNPAYSSQTCSCCGYVSRTNRKAQDKFVCGACGRTIHADINGSRNLGGGRSAFDRTARMTKAESLQATVIRHLERLGAAREGVVLDPALWPPRTRDRVIPERSVYVSNRYFGEALGSVIPDWGKRPEKQAPRARRLKSRDDPSGPEKVTAPPAQDLVADVSTG</sequence>
<dbReference type="Pfam" id="PF07282">
    <property type="entry name" value="Cas12f1-like_TNB"/>
    <property type="match status" value="1"/>
</dbReference>